<name>A0A948WXH2_9BACT</name>
<accession>A0A948WXH2</accession>
<sequence length="265" mass="29687">MSDKKEPKEENKKTCFVIMPISDVDGYEKGHFDRVYKFLIKPACEAAGYNVERADDTSKTNMIIVDILQKAVKNDMAICDISSRNANVFYELGFRQAFNMKTVLIKDKKTAMPFDISSIRTLTYSETLRIDEVEKGRADIQKVLEETDKADSNDVNSLISLLSINKAEIPENKSLSVDTSIILGAINELKKRYDSRGDDIYLPNDGKANVGDHVWFDDENGNSLANDAELIGVVGDNYLLKLEDGRVIVLNKKSKQGNSLSTIPF</sequence>
<dbReference type="Proteomes" id="UP000783796">
    <property type="component" value="Unassembled WGS sequence"/>
</dbReference>
<reference evidence="1" key="2">
    <citation type="submission" date="2021-04" db="EMBL/GenBank/DDBJ databases">
        <authorList>
            <person name="Gilroy R."/>
        </authorList>
    </citation>
    <scope>NUCLEOTIDE SEQUENCE</scope>
    <source>
        <strain evidence="1">G4-2901</strain>
    </source>
</reference>
<gene>
    <name evidence="1" type="ORF">H9777_07085</name>
</gene>
<protein>
    <submittedName>
        <fullName evidence="1">Uncharacterized protein</fullName>
    </submittedName>
</protein>
<dbReference type="EMBL" id="JAHLFW010000063">
    <property type="protein sequence ID" value="MBU3838066.1"/>
    <property type="molecule type" value="Genomic_DNA"/>
</dbReference>
<evidence type="ECO:0000313" key="1">
    <source>
        <dbReference type="EMBL" id="MBU3838066.1"/>
    </source>
</evidence>
<proteinExistence type="predicted"/>
<evidence type="ECO:0000313" key="2">
    <source>
        <dbReference type="Proteomes" id="UP000783796"/>
    </source>
</evidence>
<comment type="caution">
    <text evidence="1">The sequence shown here is derived from an EMBL/GenBank/DDBJ whole genome shotgun (WGS) entry which is preliminary data.</text>
</comment>
<reference evidence="1" key="1">
    <citation type="journal article" date="2021" name="PeerJ">
        <title>Extensive microbial diversity within the chicken gut microbiome revealed by metagenomics and culture.</title>
        <authorList>
            <person name="Gilroy R."/>
            <person name="Ravi A."/>
            <person name="Getino M."/>
            <person name="Pursley I."/>
            <person name="Horton D.L."/>
            <person name="Alikhan N.F."/>
            <person name="Baker D."/>
            <person name="Gharbi K."/>
            <person name="Hall N."/>
            <person name="Watson M."/>
            <person name="Adriaenssens E.M."/>
            <person name="Foster-Nyarko E."/>
            <person name="Jarju S."/>
            <person name="Secka A."/>
            <person name="Antonio M."/>
            <person name="Oren A."/>
            <person name="Chaudhuri R.R."/>
            <person name="La Ragione R."/>
            <person name="Hildebrand F."/>
            <person name="Pallen M.J."/>
        </authorList>
    </citation>
    <scope>NUCLEOTIDE SEQUENCE</scope>
    <source>
        <strain evidence="1">G4-2901</strain>
    </source>
</reference>
<dbReference type="AlphaFoldDB" id="A0A948WXH2"/>
<organism evidence="1 2">
    <name type="scientific">Candidatus Phocaeicola faecigallinarum</name>
    <dbReference type="NCBI Taxonomy" id="2838732"/>
    <lineage>
        <taxon>Bacteria</taxon>
        <taxon>Pseudomonadati</taxon>
        <taxon>Bacteroidota</taxon>
        <taxon>Bacteroidia</taxon>
        <taxon>Bacteroidales</taxon>
        <taxon>Bacteroidaceae</taxon>
        <taxon>Phocaeicola</taxon>
    </lineage>
</organism>